<comment type="caution">
    <text evidence="3">The sequence shown here is derived from an EMBL/GenBank/DDBJ whole genome shotgun (WGS) entry which is preliminary data.</text>
</comment>
<evidence type="ECO:0000256" key="2">
    <source>
        <dbReference type="SAM" id="SignalP"/>
    </source>
</evidence>
<accession>A0A2W2ER36</accession>
<feature type="signal peptide" evidence="2">
    <location>
        <begin position="1"/>
        <end position="20"/>
    </location>
</feature>
<dbReference type="SUPFAM" id="SSF49503">
    <property type="entry name" value="Cupredoxins"/>
    <property type="match status" value="1"/>
</dbReference>
<dbReference type="EMBL" id="POUA01000424">
    <property type="protein sequence ID" value="PZG26946.1"/>
    <property type="molecule type" value="Genomic_DNA"/>
</dbReference>
<dbReference type="InterPro" id="IPR008972">
    <property type="entry name" value="Cupredoxin"/>
</dbReference>
<reference evidence="3 4" key="1">
    <citation type="submission" date="2018-01" db="EMBL/GenBank/DDBJ databases">
        <title>Draft genome sequence of Sphaerisporangium sp. 7K107.</title>
        <authorList>
            <person name="Sahin N."/>
            <person name="Saygin H."/>
            <person name="Ay H."/>
        </authorList>
    </citation>
    <scope>NUCLEOTIDE SEQUENCE [LARGE SCALE GENOMIC DNA]</scope>
    <source>
        <strain evidence="3 4">7K107</strain>
    </source>
</reference>
<dbReference type="RefSeq" id="WP_146607805.1">
    <property type="nucleotide sequence ID" value="NZ_POUA01000424.1"/>
</dbReference>
<keyword evidence="4" id="KW-1185">Reference proteome</keyword>
<keyword evidence="2" id="KW-0732">Signal</keyword>
<organism evidence="3 4">
    <name type="scientific">Spongiactinospora gelatinilytica</name>
    <dbReference type="NCBI Taxonomy" id="2666298"/>
    <lineage>
        <taxon>Bacteria</taxon>
        <taxon>Bacillati</taxon>
        <taxon>Actinomycetota</taxon>
        <taxon>Actinomycetes</taxon>
        <taxon>Streptosporangiales</taxon>
        <taxon>Streptosporangiaceae</taxon>
        <taxon>Spongiactinospora</taxon>
    </lineage>
</organism>
<feature type="region of interest" description="Disordered" evidence="1">
    <location>
        <begin position="60"/>
        <end position="79"/>
    </location>
</feature>
<evidence type="ECO:0008006" key="5">
    <source>
        <dbReference type="Google" id="ProtNLM"/>
    </source>
</evidence>
<sequence>MSRPLRIALAAVALWYAAVACTGPTGGTATPAPAGVPPVTVAAGKRIAITEQGPVPRHLIAGPGDDISWRNDTPSDQRVTMLDGTESGLIKPGESFTRRFPTSGTFAYEIGPVGAQGLVEINLPEPTWS</sequence>
<evidence type="ECO:0000313" key="3">
    <source>
        <dbReference type="EMBL" id="PZG26946.1"/>
    </source>
</evidence>
<protein>
    <recommendedName>
        <fullName evidence="5">EfeO-type cupredoxin-like domain-containing protein</fullName>
    </recommendedName>
</protein>
<feature type="chain" id="PRO_5039561299" description="EfeO-type cupredoxin-like domain-containing protein" evidence="2">
    <location>
        <begin position="21"/>
        <end position="129"/>
    </location>
</feature>
<dbReference type="AlphaFoldDB" id="A0A2W2ER36"/>
<evidence type="ECO:0000256" key="1">
    <source>
        <dbReference type="SAM" id="MobiDB-lite"/>
    </source>
</evidence>
<proteinExistence type="predicted"/>
<dbReference type="Gene3D" id="2.60.40.420">
    <property type="entry name" value="Cupredoxins - blue copper proteins"/>
    <property type="match status" value="1"/>
</dbReference>
<dbReference type="Proteomes" id="UP000248544">
    <property type="component" value="Unassembled WGS sequence"/>
</dbReference>
<dbReference type="PROSITE" id="PS51257">
    <property type="entry name" value="PROKAR_LIPOPROTEIN"/>
    <property type="match status" value="1"/>
</dbReference>
<name>A0A2W2ER36_9ACTN</name>
<evidence type="ECO:0000313" key="4">
    <source>
        <dbReference type="Proteomes" id="UP000248544"/>
    </source>
</evidence>
<gene>
    <name evidence="3" type="ORF">C1I98_33635</name>
</gene>